<gene>
    <name evidence="1" type="ORF">C8F04DRAFT_1273464</name>
</gene>
<evidence type="ECO:0000313" key="1">
    <source>
        <dbReference type="EMBL" id="KAJ7021607.1"/>
    </source>
</evidence>
<sequence length="415" mass="46632">MPVEDLYLPLDPTPECLHERLEFWASGEIAPLVRQCMIGHLKFETSGRKRPEGEDPYTLLNALFALLPRFVNLEALGAFTIHFTNASLATLSFLPKLTKIGVEMCSLVEDKQLQPLSTPLKLTTFTFGNNEDQSEEWWYRALSPKTLQKVGLDLSQLHFQYLFSDDMQPPLPTFPNVHTFYLAVGRPMGPHHFTHLAKFPGIKNLHLAKCFAFPGFAPNLNDLGDTKFCPVLENYKGPAALLPFLTMTAVKNLNIDPCQFDDFVGAMRRVSKSNNLVILEITFCQLLTSLTDLAELLPELEILRVTMCPSRFPVQDDPGTATTFWDNLPFTHLPPKLIKLAIDMDLDQPAEAPDLPKSKDALFAAHPTLKTLWIHSPYYAYVCSMMPHEEQNVVAGGEDFAASAVQNFDILFYGT</sequence>
<protein>
    <submittedName>
        <fullName evidence="1">Uncharacterized protein</fullName>
    </submittedName>
</protein>
<dbReference type="EMBL" id="JARJCM010000227">
    <property type="protein sequence ID" value="KAJ7021607.1"/>
    <property type="molecule type" value="Genomic_DNA"/>
</dbReference>
<accession>A0AAD6WQN1</accession>
<organism evidence="1 2">
    <name type="scientific">Mycena alexandri</name>
    <dbReference type="NCBI Taxonomy" id="1745969"/>
    <lineage>
        <taxon>Eukaryota</taxon>
        <taxon>Fungi</taxon>
        <taxon>Dikarya</taxon>
        <taxon>Basidiomycota</taxon>
        <taxon>Agaricomycotina</taxon>
        <taxon>Agaricomycetes</taxon>
        <taxon>Agaricomycetidae</taxon>
        <taxon>Agaricales</taxon>
        <taxon>Marasmiineae</taxon>
        <taxon>Mycenaceae</taxon>
        <taxon>Mycena</taxon>
    </lineage>
</organism>
<dbReference type="Proteomes" id="UP001218188">
    <property type="component" value="Unassembled WGS sequence"/>
</dbReference>
<proteinExistence type="predicted"/>
<keyword evidence="2" id="KW-1185">Reference proteome</keyword>
<name>A0AAD6WQN1_9AGAR</name>
<comment type="caution">
    <text evidence="1">The sequence shown here is derived from an EMBL/GenBank/DDBJ whole genome shotgun (WGS) entry which is preliminary data.</text>
</comment>
<dbReference type="InterPro" id="IPR032675">
    <property type="entry name" value="LRR_dom_sf"/>
</dbReference>
<dbReference type="Gene3D" id="3.80.10.10">
    <property type="entry name" value="Ribonuclease Inhibitor"/>
    <property type="match status" value="1"/>
</dbReference>
<dbReference type="AlphaFoldDB" id="A0AAD6WQN1"/>
<evidence type="ECO:0000313" key="2">
    <source>
        <dbReference type="Proteomes" id="UP001218188"/>
    </source>
</evidence>
<reference evidence="1" key="1">
    <citation type="submission" date="2023-03" db="EMBL/GenBank/DDBJ databases">
        <title>Massive genome expansion in bonnet fungi (Mycena s.s.) driven by repeated elements and novel gene families across ecological guilds.</title>
        <authorList>
            <consortium name="Lawrence Berkeley National Laboratory"/>
            <person name="Harder C.B."/>
            <person name="Miyauchi S."/>
            <person name="Viragh M."/>
            <person name="Kuo A."/>
            <person name="Thoen E."/>
            <person name="Andreopoulos B."/>
            <person name="Lu D."/>
            <person name="Skrede I."/>
            <person name="Drula E."/>
            <person name="Henrissat B."/>
            <person name="Morin E."/>
            <person name="Kohler A."/>
            <person name="Barry K."/>
            <person name="LaButti K."/>
            <person name="Morin E."/>
            <person name="Salamov A."/>
            <person name="Lipzen A."/>
            <person name="Mereny Z."/>
            <person name="Hegedus B."/>
            <person name="Baldrian P."/>
            <person name="Stursova M."/>
            <person name="Weitz H."/>
            <person name="Taylor A."/>
            <person name="Grigoriev I.V."/>
            <person name="Nagy L.G."/>
            <person name="Martin F."/>
            <person name="Kauserud H."/>
        </authorList>
    </citation>
    <scope>NUCLEOTIDE SEQUENCE</scope>
    <source>
        <strain evidence="1">CBHHK200</strain>
    </source>
</reference>
<dbReference type="SUPFAM" id="SSF52047">
    <property type="entry name" value="RNI-like"/>
    <property type="match status" value="1"/>
</dbReference>